<evidence type="ECO:0000256" key="2">
    <source>
        <dbReference type="ARBA" id="ARBA00022649"/>
    </source>
</evidence>
<comment type="caution">
    <text evidence="4">The sequence shown here is derived from an EMBL/GenBank/DDBJ whole genome shotgun (WGS) entry which is preliminary data.</text>
</comment>
<reference evidence="4" key="1">
    <citation type="submission" date="2018-07" db="EMBL/GenBank/DDBJ databases">
        <authorList>
            <consortium name="GenomeTrakr network: Whole genome sequencing for foodborne pathogen traceback"/>
        </authorList>
    </citation>
    <scope>NUCLEOTIDE SEQUENCE [LARGE SCALE GENOMIC DNA]</scope>
    <source>
        <strain evidence="4">CFSAN034452</strain>
    </source>
</reference>
<comment type="similarity">
    <text evidence="1">Belongs to the Ibs toxic protein family.</text>
</comment>
<sequence length="81" mass="9539">MSGAWKKKRPRRSAALFIRLIIRLFGKKSLALNYRCIYNYFISRTLKREGPYRSRGQQKERVMMKSVIILIVLLAISCPAY</sequence>
<name>A0A402SRN0_SALER</name>
<keyword evidence="3" id="KW-1133">Transmembrane helix</keyword>
<keyword evidence="3" id="KW-0812">Transmembrane</keyword>
<keyword evidence="2" id="KW-1277">Toxin-antitoxin system</keyword>
<dbReference type="Pfam" id="PF13956">
    <property type="entry name" value="Ibs_toxin"/>
    <property type="match status" value="1"/>
</dbReference>
<dbReference type="Proteomes" id="UP000885418">
    <property type="component" value="Unassembled WGS sequence"/>
</dbReference>
<proteinExistence type="inferred from homology"/>
<dbReference type="EMBL" id="RSTW01000013">
    <property type="protein sequence ID" value="MIT45088.1"/>
    <property type="molecule type" value="Genomic_DNA"/>
</dbReference>
<evidence type="ECO:0000256" key="1">
    <source>
        <dbReference type="ARBA" id="ARBA00010353"/>
    </source>
</evidence>
<protein>
    <submittedName>
        <fullName evidence="4">Type I toxin-antitoxin system Ibs family toxin</fullName>
    </submittedName>
</protein>
<dbReference type="AlphaFoldDB" id="A0A402SRN0"/>
<evidence type="ECO:0000256" key="3">
    <source>
        <dbReference type="SAM" id="Phobius"/>
    </source>
</evidence>
<organism evidence="4">
    <name type="scientific">Salmonella enterica</name>
    <name type="common">Salmonella choleraesuis</name>
    <dbReference type="NCBI Taxonomy" id="28901"/>
    <lineage>
        <taxon>Bacteria</taxon>
        <taxon>Pseudomonadati</taxon>
        <taxon>Pseudomonadota</taxon>
        <taxon>Gammaproteobacteria</taxon>
        <taxon>Enterobacterales</taxon>
        <taxon>Enterobacteriaceae</taxon>
        <taxon>Salmonella</taxon>
    </lineage>
</organism>
<dbReference type="InterPro" id="IPR025881">
    <property type="entry name" value="Toxin_Ibs"/>
</dbReference>
<gene>
    <name evidence="4" type="ORF">ATQ15_16360</name>
</gene>
<keyword evidence="3" id="KW-0472">Membrane</keyword>
<feature type="transmembrane region" description="Helical" evidence="3">
    <location>
        <begin position="62"/>
        <end position="80"/>
    </location>
</feature>
<evidence type="ECO:0000313" key="4">
    <source>
        <dbReference type="EMBL" id="MIT45088.1"/>
    </source>
</evidence>
<accession>A0A402SRN0</accession>